<keyword evidence="1" id="KW-0472">Membrane</keyword>
<evidence type="ECO:0000259" key="2">
    <source>
        <dbReference type="Pfam" id="PF07811"/>
    </source>
</evidence>
<keyword evidence="1" id="KW-1133">Transmembrane helix</keyword>
<feature type="domain" description="TadE-like" evidence="2">
    <location>
        <begin position="16"/>
        <end position="58"/>
    </location>
</feature>
<dbReference type="EMBL" id="CP001821">
    <property type="protein sequence ID" value="ACZ29871.1"/>
    <property type="molecule type" value="Genomic_DNA"/>
</dbReference>
<dbReference type="InterPro" id="IPR012495">
    <property type="entry name" value="TadE-like_dom"/>
</dbReference>
<dbReference type="RefSeq" id="WP_012877613.1">
    <property type="nucleotide sequence ID" value="NC_013530.1"/>
</dbReference>
<proteinExistence type="predicted"/>
<protein>
    <submittedName>
        <fullName evidence="3">TadE family protein</fullName>
    </submittedName>
</protein>
<reference evidence="3 4" key="2">
    <citation type="journal article" date="2010" name="Stand. Genomic Sci.">
        <title>Complete genome sequence of Xylanimonas cellulosilytica type strain (XIL07).</title>
        <authorList>
            <person name="Foster B."/>
            <person name="Pukall R."/>
            <person name="Abt B."/>
            <person name="Nolan M."/>
            <person name="Glavina Del Rio T."/>
            <person name="Chen F."/>
            <person name="Lucas S."/>
            <person name="Tice H."/>
            <person name="Pitluck S."/>
            <person name="Cheng J.-F."/>
            <person name="Chertkov O."/>
            <person name="Brettin T."/>
            <person name="Han C."/>
            <person name="Detter J.C."/>
            <person name="Bruce D."/>
            <person name="Goodwin L."/>
            <person name="Ivanova N."/>
            <person name="Mavromatis K."/>
            <person name="Pati A."/>
            <person name="Mikhailova N."/>
            <person name="Chen A."/>
            <person name="Palaniappan K."/>
            <person name="Land M."/>
            <person name="Hauser L."/>
            <person name="Chang Y.-J."/>
            <person name="Jeffries C.D."/>
            <person name="Chain P."/>
            <person name="Rohde M."/>
            <person name="Goeker M."/>
            <person name="Bristow J."/>
            <person name="Eisen J.A."/>
            <person name="Markowitz V."/>
            <person name="Hugenholtz P."/>
            <person name="Kyrpides N.C."/>
            <person name="Klenk H.-P."/>
            <person name="Lapidus A."/>
        </authorList>
    </citation>
    <scope>NUCLEOTIDE SEQUENCE [LARGE SCALE GENOMIC DNA]</scope>
    <source>
        <strain evidence="4">DSM 15894 / CECT 5975 / LMG 20990 / XIL07</strain>
    </source>
</reference>
<accession>D1BY28</accession>
<evidence type="ECO:0000313" key="4">
    <source>
        <dbReference type="Proteomes" id="UP000002255"/>
    </source>
</evidence>
<dbReference type="Pfam" id="PF07811">
    <property type="entry name" value="TadE"/>
    <property type="match status" value="1"/>
</dbReference>
<dbReference type="HOGENOM" id="CLU_128792_1_1_11"/>
<dbReference type="eggNOG" id="COG4961">
    <property type="taxonomic scope" value="Bacteria"/>
</dbReference>
<dbReference type="AlphaFoldDB" id="D1BY28"/>
<organism evidence="3 4">
    <name type="scientific">Xylanimonas cellulosilytica (strain DSM 15894 / JCM 12276 / CECT 5975 / KCTC 9989 / LMG 20990 / NBRC 107835 / XIL07)</name>
    <dbReference type="NCBI Taxonomy" id="446471"/>
    <lineage>
        <taxon>Bacteria</taxon>
        <taxon>Bacillati</taxon>
        <taxon>Actinomycetota</taxon>
        <taxon>Actinomycetes</taxon>
        <taxon>Micrococcales</taxon>
        <taxon>Promicromonosporaceae</taxon>
        <taxon>Xylanimonas</taxon>
    </lineage>
</organism>
<gene>
    <name evidence="3" type="ordered locus">Xcel_0837</name>
</gene>
<dbReference type="Proteomes" id="UP000002255">
    <property type="component" value="Chromosome"/>
</dbReference>
<evidence type="ECO:0000256" key="1">
    <source>
        <dbReference type="SAM" id="Phobius"/>
    </source>
</evidence>
<dbReference type="KEGG" id="xce:Xcel_0837"/>
<reference evidence="4" key="1">
    <citation type="submission" date="2009-11" db="EMBL/GenBank/DDBJ databases">
        <title>The complete chromosome of Xylanimonas cellulosilytica DSM 15894.</title>
        <authorList>
            <consortium name="US DOE Joint Genome Institute (JGI-PGF)"/>
            <person name="Lucas S."/>
            <person name="Copeland A."/>
            <person name="Lapidus A."/>
            <person name="Glavina del Rio T."/>
            <person name="Dalin E."/>
            <person name="Tice H."/>
            <person name="Bruce D."/>
            <person name="Goodwin L."/>
            <person name="Pitluck S."/>
            <person name="Kyrpides N."/>
            <person name="Mavromatis K."/>
            <person name="Ivanova N."/>
            <person name="Mikhailova N."/>
            <person name="Foster B."/>
            <person name="Clum A."/>
            <person name="Brettin T."/>
            <person name="Detter J.C."/>
            <person name="Han C."/>
            <person name="Larimer F."/>
            <person name="Land M."/>
            <person name="Hauser L."/>
            <person name="Markowitz V."/>
            <person name="Cheng J.F."/>
            <person name="Hugenholtz P."/>
            <person name="Woyke T."/>
            <person name="Wu D."/>
            <person name="Gehrich-Schroeter G."/>
            <person name="Schneider S."/>
            <person name="Pukall S.R."/>
            <person name="Klenk H.P."/>
            <person name="Eisen J.A."/>
        </authorList>
    </citation>
    <scope>NUCLEOTIDE SEQUENCE [LARGE SCALE GENOMIC DNA]</scope>
    <source>
        <strain evidence="4">DSM 15894 / CECT 5975 / LMG 20990 / XIL07</strain>
    </source>
</reference>
<keyword evidence="4" id="KW-1185">Reference proteome</keyword>
<name>D1BY28_XYLCX</name>
<feature type="transmembrane region" description="Helical" evidence="1">
    <location>
        <begin position="20"/>
        <end position="40"/>
    </location>
</feature>
<dbReference type="STRING" id="446471.Xcel_0837"/>
<keyword evidence="1" id="KW-0812">Transmembrane</keyword>
<evidence type="ECO:0000313" key="3">
    <source>
        <dbReference type="EMBL" id="ACZ29871.1"/>
    </source>
</evidence>
<sequence length="147" mass="15299">MIRLRRPRPVDDPERGSGSIEAAIVVPALGAFIVLLIFAGRVAVAHQSLQSAAAEGARAASMERTGDAAVQRAQDVVAATLANQGLRCSSTSVEVDADGFTAPVGTPASVTVTVTCHVDLTDLMVPLPGNRTITAAVTSPIDQWRQR</sequence>